<keyword evidence="1" id="KW-0732">Signal</keyword>
<evidence type="ECO:0000313" key="3">
    <source>
        <dbReference type="Proteomes" id="UP000002037"/>
    </source>
</evidence>
<dbReference type="Proteomes" id="UP000002037">
    <property type="component" value="Unassembled WGS sequence"/>
</dbReference>
<dbReference type="AlphaFoldDB" id="C5MFR5"/>
<proteinExistence type="predicted"/>
<evidence type="ECO:0000313" key="2">
    <source>
        <dbReference type="EMBL" id="EER31178.1"/>
    </source>
</evidence>
<organism evidence="2 3">
    <name type="scientific">Candida tropicalis (strain ATCC MYA-3404 / T1)</name>
    <name type="common">Yeast</name>
    <dbReference type="NCBI Taxonomy" id="294747"/>
    <lineage>
        <taxon>Eukaryota</taxon>
        <taxon>Fungi</taxon>
        <taxon>Dikarya</taxon>
        <taxon>Ascomycota</taxon>
        <taxon>Saccharomycotina</taxon>
        <taxon>Pichiomycetes</taxon>
        <taxon>Debaryomycetaceae</taxon>
        <taxon>Candida/Lodderomyces clade</taxon>
        <taxon>Candida</taxon>
    </lineage>
</organism>
<dbReference type="GeneID" id="8298911"/>
<dbReference type="EMBL" id="GG692401">
    <property type="protein sequence ID" value="EER31178.1"/>
    <property type="molecule type" value="Genomic_DNA"/>
</dbReference>
<evidence type="ECO:0000256" key="1">
    <source>
        <dbReference type="SAM" id="SignalP"/>
    </source>
</evidence>
<reference evidence="2 3" key="1">
    <citation type="journal article" date="2009" name="Nature">
        <title>Evolution of pathogenicity and sexual reproduction in eight Candida genomes.</title>
        <authorList>
            <person name="Butler G."/>
            <person name="Rasmussen M.D."/>
            <person name="Lin M.F."/>
            <person name="Santos M.A."/>
            <person name="Sakthikumar S."/>
            <person name="Munro C.A."/>
            <person name="Rheinbay E."/>
            <person name="Grabherr M."/>
            <person name="Forche A."/>
            <person name="Reedy J.L."/>
            <person name="Agrafioti I."/>
            <person name="Arnaud M.B."/>
            <person name="Bates S."/>
            <person name="Brown A.J."/>
            <person name="Brunke S."/>
            <person name="Costanzo M.C."/>
            <person name="Fitzpatrick D.A."/>
            <person name="de Groot P.W."/>
            <person name="Harris D."/>
            <person name="Hoyer L.L."/>
            <person name="Hube B."/>
            <person name="Klis F.M."/>
            <person name="Kodira C."/>
            <person name="Lennard N."/>
            <person name="Logue M.E."/>
            <person name="Martin R."/>
            <person name="Neiman A.M."/>
            <person name="Nikolaou E."/>
            <person name="Quail M.A."/>
            <person name="Quinn J."/>
            <person name="Santos M.C."/>
            <person name="Schmitzberger F.F."/>
            <person name="Sherlock G."/>
            <person name="Shah P."/>
            <person name="Silverstein K.A."/>
            <person name="Skrzypek M.S."/>
            <person name="Soll D."/>
            <person name="Staggs R."/>
            <person name="Stansfield I."/>
            <person name="Stumpf M.P."/>
            <person name="Sudbery P.E."/>
            <person name="Srikantha T."/>
            <person name="Zeng Q."/>
            <person name="Berman J."/>
            <person name="Berriman M."/>
            <person name="Heitman J."/>
            <person name="Gow N.A."/>
            <person name="Lorenz M.C."/>
            <person name="Birren B.W."/>
            <person name="Kellis M."/>
            <person name="Cuomo C.A."/>
        </authorList>
    </citation>
    <scope>NUCLEOTIDE SEQUENCE [LARGE SCALE GENOMIC DNA]</scope>
    <source>
        <strain evidence="3">ATCC MYA-3404 / T1</strain>
    </source>
</reference>
<dbReference type="RefSeq" id="XP_002550610.1">
    <property type="nucleotide sequence ID" value="XM_002550564.1"/>
</dbReference>
<keyword evidence="3" id="KW-1185">Reference proteome</keyword>
<name>C5MFR5_CANTT</name>
<dbReference type="VEuPathDB" id="FungiDB:CTRG_04908"/>
<feature type="signal peptide" evidence="1">
    <location>
        <begin position="1"/>
        <end position="17"/>
    </location>
</feature>
<dbReference type="HOGENOM" id="CLU_1562689_0_0_1"/>
<dbReference type="KEGG" id="ctp:CTRG_04908"/>
<protein>
    <submittedName>
        <fullName evidence="2">Uncharacterized protein</fullName>
    </submittedName>
</protein>
<sequence>MKFLIATILLFIATVFGVDTVGFMVISDDEYYGEMACLPHEEIQKAFLYLCGDFNFKSFLLPVLDESTGLTVLASTQDPTKFVNIDSDGYLTLADTGYGFNETFEHPNLDKMTIAGTDTFHIVHLDGSGDDETFKIKITGDIPEGSTPINLGAIGVQTIIKRTKIGKEVHFNKFFKAK</sequence>
<accession>C5MFR5</accession>
<gene>
    <name evidence="2" type="ORF">CTRG_04908</name>
</gene>
<feature type="chain" id="PRO_5002955602" evidence="1">
    <location>
        <begin position="18"/>
        <end position="178"/>
    </location>
</feature>